<dbReference type="AlphaFoldDB" id="A0AAD6VZT9"/>
<name>A0AAD6VZT9_9ROSI</name>
<accession>A0AAD6VZT9</accession>
<dbReference type="Proteomes" id="UP001164929">
    <property type="component" value="Chromosome 6"/>
</dbReference>
<reference evidence="1" key="1">
    <citation type="journal article" date="2023" name="Mol. Ecol. Resour.">
        <title>Chromosome-level genome assembly of a triploid poplar Populus alba 'Berolinensis'.</title>
        <authorList>
            <person name="Chen S."/>
            <person name="Yu Y."/>
            <person name="Wang X."/>
            <person name="Wang S."/>
            <person name="Zhang T."/>
            <person name="Zhou Y."/>
            <person name="He R."/>
            <person name="Meng N."/>
            <person name="Wang Y."/>
            <person name="Liu W."/>
            <person name="Liu Z."/>
            <person name="Liu J."/>
            <person name="Guo Q."/>
            <person name="Huang H."/>
            <person name="Sederoff R.R."/>
            <person name="Wang G."/>
            <person name="Qu G."/>
            <person name="Chen S."/>
        </authorList>
    </citation>
    <scope>NUCLEOTIDE SEQUENCE</scope>
    <source>
        <strain evidence="1">SC-2020</strain>
    </source>
</reference>
<comment type="caution">
    <text evidence="1">The sequence shown here is derived from an EMBL/GenBank/DDBJ whole genome shotgun (WGS) entry which is preliminary data.</text>
</comment>
<evidence type="ECO:0000313" key="1">
    <source>
        <dbReference type="EMBL" id="KAJ6993960.1"/>
    </source>
</evidence>
<dbReference type="EMBL" id="JAQIZT010000006">
    <property type="protein sequence ID" value="KAJ6993960.1"/>
    <property type="molecule type" value="Genomic_DNA"/>
</dbReference>
<organism evidence="1 2">
    <name type="scientific">Populus alba x Populus x berolinensis</name>
    <dbReference type="NCBI Taxonomy" id="444605"/>
    <lineage>
        <taxon>Eukaryota</taxon>
        <taxon>Viridiplantae</taxon>
        <taxon>Streptophyta</taxon>
        <taxon>Embryophyta</taxon>
        <taxon>Tracheophyta</taxon>
        <taxon>Spermatophyta</taxon>
        <taxon>Magnoliopsida</taxon>
        <taxon>eudicotyledons</taxon>
        <taxon>Gunneridae</taxon>
        <taxon>Pentapetalae</taxon>
        <taxon>rosids</taxon>
        <taxon>fabids</taxon>
        <taxon>Malpighiales</taxon>
        <taxon>Salicaceae</taxon>
        <taxon>Saliceae</taxon>
        <taxon>Populus</taxon>
    </lineage>
</organism>
<keyword evidence="2" id="KW-1185">Reference proteome</keyword>
<proteinExistence type="predicted"/>
<protein>
    <submittedName>
        <fullName evidence="1">Uncharacterized protein</fullName>
    </submittedName>
</protein>
<evidence type="ECO:0000313" key="2">
    <source>
        <dbReference type="Proteomes" id="UP001164929"/>
    </source>
</evidence>
<sequence>MKLDNETDCTFLKDLYNHLYDMYEEQGRIPFKYLIFSFLPSLRLTFQLQSSYQPFLVILLASFLTSLSSHQ</sequence>
<gene>
    <name evidence="1" type="ORF">NC653_016941</name>
</gene>